<organism evidence="1 2">
    <name type="scientific">Ajellomyces capsulatus</name>
    <name type="common">Darling's disease fungus</name>
    <name type="synonym">Histoplasma capsulatum</name>
    <dbReference type="NCBI Taxonomy" id="5037"/>
    <lineage>
        <taxon>Eukaryota</taxon>
        <taxon>Fungi</taxon>
        <taxon>Dikarya</taxon>
        <taxon>Ascomycota</taxon>
        <taxon>Pezizomycotina</taxon>
        <taxon>Eurotiomycetes</taxon>
        <taxon>Eurotiomycetidae</taxon>
        <taxon>Onygenales</taxon>
        <taxon>Ajellomycetaceae</taxon>
        <taxon>Histoplasma</taxon>
    </lineage>
</organism>
<dbReference type="EMBL" id="JAEVHI010000001">
    <property type="protein sequence ID" value="KAG5303845.1"/>
    <property type="molecule type" value="Genomic_DNA"/>
</dbReference>
<proteinExistence type="predicted"/>
<dbReference type="OrthoDB" id="10406947at2759"/>
<sequence length="92" mass="11309">MTFRVRIFTQRRKVRMGNIHKVMNMSPSTWMVLRFKELIKWQHVVRHFPYPTTVRECLLRPLFSHIPEDFKPRMKLLLYVCIEMIVYIKSIT</sequence>
<evidence type="ECO:0000313" key="1">
    <source>
        <dbReference type="EMBL" id="KAG5303845.1"/>
    </source>
</evidence>
<gene>
    <name evidence="1" type="ORF">I7I52_01974</name>
</gene>
<evidence type="ECO:0000313" key="2">
    <source>
        <dbReference type="Proteomes" id="UP000670092"/>
    </source>
</evidence>
<protein>
    <submittedName>
        <fullName evidence="1">Uncharacterized protein</fullName>
    </submittedName>
</protein>
<comment type="caution">
    <text evidence="1">The sequence shown here is derived from an EMBL/GenBank/DDBJ whole genome shotgun (WGS) entry which is preliminary data.</text>
</comment>
<reference evidence="1 2" key="1">
    <citation type="submission" date="2021-01" db="EMBL/GenBank/DDBJ databases">
        <title>Chromosome-level genome assembly of a human fungal pathogen reveals clustering of transcriptionally co-regulated genes.</title>
        <authorList>
            <person name="Voorhies M."/>
            <person name="Cohen S."/>
            <person name="Shea T.P."/>
            <person name="Petrus S."/>
            <person name="Munoz J.F."/>
            <person name="Poplawski S."/>
            <person name="Goldman W.E."/>
            <person name="Michael T."/>
            <person name="Cuomo C.A."/>
            <person name="Sil A."/>
            <person name="Beyhan S."/>
        </authorList>
    </citation>
    <scope>NUCLEOTIDE SEQUENCE [LARGE SCALE GENOMIC DNA]</scope>
    <source>
        <strain evidence="1 2">G184AR</strain>
    </source>
</reference>
<dbReference type="VEuPathDB" id="FungiDB:I7I52_01974"/>
<name>A0A8H8D6L0_AJECA</name>
<dbReference type="AlphaFoldDB" id="A0A8H8D6L0"/>
<accession>A0A8H8D6L0</accession>
<dbReference type="Proteomes" id="UP000670092">
    <property type="component" value="Unassembled WGS sequence"/>
</dbReference>